<dbReference type="GeneID" id="10327530"/>
<reference evidence="2 3" key="1">
    <citation type="journal article" date="2010" name="Environ. Microbiol.">
        <title>Genomic analysis of oceanic cyanobacterial myoviruses compared with T4-like myoviruses from diverse hosts and environments.</title>
        <authorList>
            <person name="Sullivan M.B."/>
            <person name="Huang K.H."/>
            <person name="Ignacio-Espinoza J.C."/>
            <person name="Berlin A.M."/>
            <person name="Kelly L."/>
            <person name="Weigele P.R."/>
            <person name="DeFrancesco A.S."/>
            <person name="Kern S.E."/>
            <person name="Thompson L.R."/>
            <person name="Young S."/>
            <person name="Yandava C."/>
            <person name="Fu R."/>
            <person name="Krastins B."/>
            <person name="Chase M."/>
            <person name="Sarracino D."/>
            <person name="Osburne M.S."/>
            <person name="Henn M.R."/>
            <person name="Chisholm S.W."/>
        </authorList>
    </citation>
    <scope>NUCLEOTIDE SEQUENCE [LARGE SCALE GENOMIC DNA]</scope>
    <source>
        <strain evidence="2">6501-1</strain>
    </source>
</reference>
<sequence length="183" mass="19003">MAAGTGAAIYSGNDSGHGTGVGGSHHPGLGGGTLSPCPHPPLLPAINPKTVTLMNSVLIWPPTPQLPLNPLTGIRTVFINNLFPIVDQDMLTPHPTPTQLTTTSIGYQCATTVNTPGWWCTKGIAGGREAPTGHQRKLFATSKSVWINGRRAGRFGDPLGDLSIAFPCTSVVTGCSPNVFIGI</sequence>
<dbReference type="OrthoDB" id="19998at10239"/>
<protein>
    <recommendedName>
        <fullName evidence="4">Tox-PAAR-like domain-containing protein</fullName>
    </recommendedName>
</protein>
<evidence type="ECO:0000256" key="1">
    <source>
        <dbReference type="SAM" id="MobiDB-lite"/>
    </source>
</evidence>
<keyword evidence="3" id="KW-1185">Reference proteome</keyword>
<dbReference type="EMBL" id="GU071094">
    <property type="protein sequence ID" value="ADO97252.1"/>
    <property type="molecule type" value="Genomic_DNA"/>
</dbReference>
<feature type="compositionally biased region" description="Gly residues" evidence="1">
    <location>
        <begin position="15"/>
        <end position="33"/>
    </location>
</feature>
<feature type="region of interest" description="Disordered" evidence="1">
    <location>
        <begin position="11"/>
        <end position="35"/>
    </location>
</feature>
<dbReference type="Proteomes" id="UP000006523">
    <property type="component" value="Segment"/>
</dbReference>
<dbReference type="RefSeq" id="YP_004322989.1">
    <property type="nucleotide sequence ID" value="NC_015282.1"/>
</dbReference>
<name>E3SIA5_9CAUD</name>
<dbReference type="Gene3D" id="2.60.200.60">
    <property type="match status" value="1"/>
</dbReference>
<proteinExistence type="predicted"/>
<accession>E3SIA5</accession>
<evidence type="ECO:0008006" key="4">
    <source>
        <dbReference type="Google" id="ProtNLM"/>
    </source>
</evidence>
<organism evidence="2 3">
    <name type="scientific">Synechococcus phage S-SM1</name>
    <dbReference type="NCBI Taxonomy" id="444859"/>
    <lineage>
        <taxon>Viruses</taxon>
        <taxon>Duplodnaviria</taxon>
        <taxon>Heunggongvirae</taxon>
        <taxon>Uroviricota</taxon>
        <taxon>Caudoviricetes</taxon>
        <taxon>Pantevenvirales</taxon>
        <taxon>Kyanoviridae</taxon>
        <taxon>Thetisvirus</taxon>
        <taxon>Thetisvirus ssm1</taxon>
    </lineage>
</organism>
<evidence type="ECO:0000313" key="2">
    <source>
        <dbReference type="EMBL" id="ADO97252.1"/>
    </source>
</evidence>
<evidence type="ECO:0000313" key="3">
    <source>
        <dbReference type="Proteomes" id="UP000006523"/>
    </source>
</evidence>
<gene>
    <name evidence="2" type="ORF">SSM1_098</name>
</gene>
<dbReference type="KEGG" id="vg:10327530"/>